<protein>
    <submittedName>
        <fullName evidence="2">PepSY-associated TM helix domain-containing protein</fullName>
    </submittedName>
</protein>
<feature type="transmembrane region" description="Helical" evidence="1">
    <location>
        <begin position="21"/>
        <end position="45"/>
    </location>
</feature>
<reference evidence="2 3" key="1">
    <citation type="journal article" date="2014" name="Antonie Van Leeuwenhoek">
        <title>Hyphomonas beringensis sp. nov. and Hyphomonas chukchiensis sp. nov., isolated from surface seawater of the Bering Sea and Chukchi Sea.</title>
        <authorList>
            <person name="Li C."/>
            <person name="Lai Q."/>
            <person name="Li G."/>
            <person name="Dong C."/>
            <person name="Wang J."/>
            <person name="Liao Y."/>
            <person name="Shao Z."/>
        </authorList>
    </citation>
    <scope>NUCLEOTIDE SEQUENCE [LARGE SCALE GENOMIC DNA]</scope>
    <source>
        <strain evidence="2 3">SCH89</strain>
    </source>
</reference>
<dbReference type="Proteomes" id="UP000024942">
    <property type="component" value="Unassembled WGS sequence"/>
</dbReference>
<dbReference type="InterPro" id="IPR005625">
    <property type="entry name" value="PepSY-ass_TM"/>
</dbReference>
<evidence type="ECO:0000313" key="3">
    <source>
        <dbReference type="Proteomes" id="UP000024942"/>
    </source>
</evidence>
<dbReference type="AlphaFoldDB" id="A0A059G544"/>
<feature type="transmembrane region" description="Helical" evidence="1">
    <location>
        <begin position="147"/>
        <end position="170"/>
    </location>
</feature>
<name>A0A059G544_9PROT</name>
<dbReference type="PANTHER" id="PTHR34219:SF8">
    <property type="entry name" value="PEPSY DOMAIN-CONTAINING PROTEIN"/>
    <property type="match status" value="1"/>
</dbReference>
<comment type="caution">
    <text evidence="2">The sequence shown here is derived from an EMBL/GenBank/DDBJ whole genome shotgun (WGS) entry which is preliminary data.</text>
</comment>
<dbReference type="Pfam" id="PF03929">
    <property type="entry name" value="PepSY_TM"/>
    <property type="match status" value="1"/>
</dbReference>
<dbReference type="OrthoDB" id="9791166at2"/>
<keyword evidence="1" id="KW-0472">Membrane</keyword>
<dbReference type="STRING" id="1280953.HOC_13379"/>
<feature type="transmembrane region" description="Helical" evidence="1">
    <location>
        <begin position="197"/>
        <end position="217"/>
    </location>
</feature>
<keyword evidence="1" id="KW-0812">Transmembrane</keyword>
<sequence>MVTGALRPRKRRTRLWWRVHQWAGLQVSLFLAFVFLTGTLAVFSYEMDWLARPAMWVNPASVSQPASWGEVANAVMAHDPEAEIIALNTPLNGAAAIDALVRSPGDSTPHHVYVHPGTGQVTGEGAWLGFQRFLRNTHRHLMLPVKWGVSIVALAAVLLLVSLVTSFVVYKNWWRGFLRWPRGRTVRAVVGDIHRLAGIWSIWFILVLICTGFWYLIEIWGGGASVPERPKLDPVSELPVAEDLTVALDRGIAEAHAELPGYRVAGVIWPREKYPAFMVHGHSGRAILVRPRVDAFWVDARDGHLLGRIDPRTLSAHQRIAEGADPLHFGTFGGYWTKTIWFVFGLALTGLALTGVAIYTLRIAKSERAHPGWRRGLRDGWRGMGKARWIALGLCLLPVVLAPFVI</sequence>
<dbReference type="eggNOG" id="COG3182">
    <property type="taxonomic scope" value="Bacteria"/>
</dbReference>
<feature type="transmembrane region" description="Helical" evidence="1">
    <location>
        <begin position="385"/>
        <end position="405"/>
    </location>
</feature>
<gene>
    <name evidence="2" type="ORF">HOC_13379</name>
</gene>
<accession>A0A059G544</accession>
<keyword evidence="1" id="KW-1133">Transmembrane helix</keyword>
<feature type="transmembrane region" description="Helical" evidence="1">
    <location>
        <begin position="340"/>
        <end position="364"/>
    </location>
</feature>
<dbReference type="EMBL" id="ARYL01000020">
    <property type="protein sequence ID" value="KDA01911.1"/>
    <property type="molecule type" value="Genomic_DNA"/>
</dbReference>
<dbReference type="PATRIC" id="fig|1280953.3.peg.2693"/>
<organism evidence="2 3">
    <name type="scientific">Hyphomonas oceanitis SCH89</name>
    <dbReference type="NCBI Taxonomy" id="1280953"/>
    <lineage>
        <taxon>Bacteria</taxon>
        <taxon>Pseudomonadati</taxon>
        <taxon>Pseudomonadota</taxon>
        <taxon>Alphaproteobacteria</taxon>
        <taxon>Hyphomonadales</taxon>
        <taxon>Hyphomonadaceae</taxon>
        <taxon>Hyphomonas</taxon>
    </lineage>
</organism>
<evidence type="ECO:0000313" key="2">
    <source>
        <dbReference type="EMBL" id="KDA01911.1"/>
    </source>
</evidence>
<evidence type="ECO:0000256" key="1">
    <source>
        <dbReference type="SAM" id="Phobius"/>
    </source>
</evidence>
<keyword evidence="3" id="KW-1185">Reference proteome</keyword>
<dbReference type="PANTHER" id="PTHR34219">
    <property type="entry name" value="IRON-REGULATED INNER MEMBRANE PROTEIN-RELATED"/>
    <property type="match status" value="1"/>
</dbReference>
<proteinExistence type="predicted"/>
<dbReference type="RefSeq" id="WP_035539412.1">
    <property type="nucleotide sequence ID" value="NZ_ARYL01000020.1"/>
</dbReference>